<dbReference type="AlphaFoldDB" id="A0A834R8X1"/>
<evidence type="ECO:0000313" key="5">
    <source>
        <dbReference type="Proteomes" id="UP000070412"/>
    </source>
</evidence>
<evidence type="ECO:0000313" key="4">
    <source>
        <dbReference type="EnsemblMetazoa" id="KAF7491242.1"/>
    </source>
</evidence>
<gene>
    <name evidence="3" type="primary">SSS_226g</name>
    <name evidence="3" type="ORF">SSS_226</name>
</gene>
<dbReference type="FunFam" id="3.30.700.20:FF:000001">
    <property type="entry name" value="AMME syndrome candidate gene 1"/>
    <property type="match status" value="1"/>
</dbReference>
<dbReference type="InterPro" id="IPR027485">
    <property type="entry name" value="AMMECR1_N"/>
</dbReference>
<sequence>MSSSYSQKNRKSFANDLPPPSILHNNQLPNTLRTIDQKEERSQESDRFNNASNSLNNHRSDRCSKLNNHSINNVISIEMCFFCFDVLYTHLYQKTSPERPNFTNQSYPLFVTWKIGNDHRLRGCIGTFNSIPLHTGLRDYALTSALRDHRFEPISKDELPQLHVCVSVLLDFESCNDYKDWIIGLHGIRIEFRNENGSKRTATYLPEVALEQNWDHLQTIDSLLRKGGFRGPITEQIRQDVQVTRYTSEKITASYEDYYGYHSSKKSL</sequence>
<feature type="compositionally biased region" description="Polar residues" evidence="1">
    <location>
        <begin position="23"/>
        <end position="34"/>
    </location>
</feature>
<evidence type="ECO:0000256" key="1">
    <source>
        <dbReference type="SAM" id="MobiDB-lite"/>
    </source>
</evidence>
<dbReference type="InterPro" id="IPR023473">
    <property type="entry name" value="AMMECR1"/>
</dbReference>
<evidence type="ECO:0000259" key="2">
    <source>
        <dbReference type="PROSITE" id="PS51112"/>
    </source>
</evidence>
<dbReference type="OMA" id="LFITWNK"/>
<evidence type="ECO:0000313" key="3">
    <source>
        <dbReference type="EMBL" id="KAF7491242.1"/>
    </source>
</evidence>
<feature type="domain" description="AMMECR1" evidence="2">
    <location>
        <begin position="68"/>
        <end position="262"/>
    </location>
</feature>
<dbReference type="Gene3D" id="3.30.700.20">
    <property type="entry name" value="Hypothetical protein ph0010, domain 1"/>
    <property type="match status" value="1"/>
</dbReference>
<accession>A0A834R8X1</accession>
<name>A0A834R8X1_SARSC</name>
<dbReference type="PANTHER" id="PTHR13016:SF0">
    <property type="entry name" value="AMME SYNDROME CANDIDATE GENE 1 PROTEIN"/>
    <property type="match status" value="1"/>
</dbReference>
<dbReference type="EnsemblMetazoa" id="SSS_226s_mrna">
    <property type="protein sequence ID" value="KAF7491242.1"/>
    <property type="gene ID" value="SSS_226"/>
</dbReference>
<dbReference type="PANTHER" id="PTHR13016">
    <property type="entry name" value="AMMECR1 HOMOLOG"/>
    <property type="match status" value="1"/>
</dbReference>
<dbReference type="Pfam" id="PF01871">
    <property type="entry name" value="AMMECR1"/>
    <property type="match status" value="1"/>
</dbReference>
<dbReference type="OrthoDB" id="24630at2759"/>
<proteinExistence type="predicted"/>
<reference evidence="5" key="1">
    <citation type="journal article" date="2020" name="PLoS Negl. Trop. Dis.">
        <title>High-quality nuclear genome for Sarcoptes scabiei-A critical resource for a neglected parasite.</title>
        <authorList>
            <person name="Korhonen P.K."/>
            <person name="Gasser R.B."/>
            <person name="Ma G."/>
            <person name="Wang T."/>
            <person name="Stroehlein A.J."/>
            <person name="Young N.D."/>
            <person name="Ang C.S."/>
            <person name="Fernando D.D."/>
            <person name="Lu H.C."/>
            <person name="Taylor S."/>
            <person name="Reynolds S.L."/>
            <person name="Mofiz E."/>
            <person name="Najaraj S.H."/>
            <person name="Gowda H."/>
            <person name="Madugundu A."/>
            <person name="Renuse S."/>
            <person name="Holt D."/>
            <person name="Pandey A."/>
            <person name="Papenfuss A.T."/>
            <person name="Fischer K."/>
        </authorList>
    </citation>
    <scope>NUCLEOTIDE SEQUENCE [LARGE SCALE GENOMIC DNA]</scope>
</reference>
<dbReference type="PROSITE" id="PS51112">
    <property type="entry name" value="AMMECR1"/>
    <property type="match status" value="1"/>
</dbReference>
<dbReference type="NCBIfam" id="TIGR00296">
    <property type="entry name" value="TIGR00296 family protein"/>
    <property type="match status" value="1"/>
</dbReference>
<protein>
    <submittedName>
        <fullName evidence="3">AMME syndrome -related protein</fullName>
    </submittedName>
</protein>
<feature type="compositionally biased region" description="Basic and acidic residues" evidence="1">
    <location>
        <begin position="35"/>
        <end position="47"/>
    </location>
</feature>
<dbReference type="InterPro" id="IPR002733">
    <property type="entry name" value="AMMECR1_domain"/>
</dbReference>
<dbReference type="EMBL" id="WVUK01000060">
    <property type="protein sequence ID" value="KAF7491242.1"/>
    <property type="molecule type" value="Genomic_DNA"/>
</dbReference>
<dbReference type="Proteomes" id="UP000070412">
    <property type="component" value="Unassembled WGS sequence"/>
</dbReference>
<feature type="compositionally biased region" description="Polar residues" evidence="1">
    <location>
        <begin position="48"/>
        <end position="57"/>
    </location>
</feature>
<dbReference type="SUPFAM" id="SSF143447">
    <property type="entry name" value="AMMECR1-like"/>
    <property type="match status" value="1"/>
</dbReference>
<reference evidence="4" key="3">
    <citation type="submission" date="2022-06" db="UniProtKB">
        <authorList>
            <consortium name="EnsemblMetazoa"/>
        </authorList>
    </citation>
    <scope>IDENTIFICATION</scope>
</reference>
<organism evidence="3">
    <name type="scientific">Sarcoptes scabiei</name>
    <name type="common">Itch mite</name>
    <name type="synonym">Acarus scabiei</name>
    <dbReference type="NCBI Taxonomy" id="52283"/>
    <lineage>
        <taxon>Eukaryota</taxon>
        <taxon>Metazoa</taxon>
        <taxon>Ecdysozoa</taxon>
        <taxon>Arthropoda</taxon>
        <taxon>Chelicerata</taxon>
        <taxon>Arachnida</taxon>
        <taxon>Acari</taxon>
        <taxon>Acariformes</taxon>
        <taxon>Sarcoptiformes</taxon>
        <taxon>Astigmata</taxon>
        <taxon>Psoroptidia</taxon>
        <taxon>Sarcoptoidea</taxon>
        <taxon>Sarcoptidae</taxon>
        <taxon>Sarcoptinae</taxon>
        <taxon>Sarcoptes</taxon>
    </lineage>
</organism>
<dbReference type="InterPro" id="IPR036071">
    <property type="entry name" value="AMMECR1_dom_sf"/>
</dbReference>
<feature type="region of interest" description="Disordered" evidence="1">
    <location>
        <begin position="1"/>
        <end position="62"/>
    </location>
</feature>
<reference evidence="3" key="2">
    <citation type="submission" date="2020-01" db="EMBL/GenBank/DDBJ databases">
        <authorList>
            <person name="Korhonen P.K.K."/>
            <person name="Guangxu M.G."/>
            <person name="Wang T.W."/>
            <person name="Stroehlein A.J.S."/>
            <person name="Young N.D."/>
            <person name="Ang C.-S.A."/>
            <person name="Fernando D.W.F."/>
            <person name="Lu H.L."/>
            <person name="Taylor S.T."/>
            <person name="Ehtesham M.E.M."/>
            <person name="Najaraj S.H.N."/>
            <person name="Harsha G.H.G."/>
            <person name="Madugundu A.M."/>
            <person name="Renuse S.R."/>
            <person name="Holt D.H."/>
            <person name="Pandey A.P."/>
            <person name="Papenfuss A.P."/>
            <person name="Gasser R.B.G."/>
            <person name="Fischer K.F."/>
        </authorList>
    </citation>
    <scope>NUCLEOTIDE SEQUENCE</scope>
    <source>
        <strain evidence="3">SSS_KF_BRIS2020</strain>
    </source>
</reference>
<keyword evidence="5" id="KW-1185">Reference proteome</keyword>